<comment type="subcellular location">
    <subcellularLocation>
        <location evidence="1 13 14">Cytoplasm</location>
    </subcellularLocation>
</comment>
<dbReference type="GO" id="GO:0016787">
    <property type="term" value="F:hydrolase activity"/>
    <property type="evidence" value="ECO:0007669"/>
    <property type="project" value="UniProtKB-KW"/>
</dbReference>
<evidence type="ECO:0000256" key="1">
    <source>
        <dbReference type="ARBA" id="ARBA00004496"/>
    </source>
</evidence>
<dbReference type="HAMAP" id="MF_00204">
    <property type="entry name" value="UvrB"/>
    <property type="match status" value="1"/>
</dbReference>
<keyword evidence="20" id="KW-0378">Hydrolase</keyword>
<protein>
    <recommendedName>
        <fullName evidence="12 13">UvrABC system protein B</fullName>
        <shortName evidence="13">Protein UvrB</shortName>
    </recommendedName>
    <alternativeName>
        <fullName evidence="13">Excinuclease ABC subunit B</fullName>
    </alternativeName>
</protein>
<dbReference type="Pfam" id="PF00271">
    <property type="entry name" value="Helicase_C"/>
    <property type="match status" value="1"/>
</dbReference>
<name>A0ABW7FIZ4_9BURK</name>
<keyword evidence="21" id="KW-1185">Reference proteome</keyword>
<dbReference type="InterPro" id="IPR001943">
    <property type="entry name" value="UVR_dom"/>
</dbReference>
<evidence type="ECO:0000256" key="14">
    <source>
        <dbReference type="RuleBase" id="RU003587"/>
    </source>
</evidence>
<sequence length="709" mass="80192">MQDALNAKTAPDGDTEERKGEFVSFEGSPFQLFQPFPPAGDQPTAIAQICEGIHDGLSYQTLLGVTGSGKTFTMANVIARLGRPAIIFAPNKTLAAQLYSEFKDFFPKNAVEYFVSYYDYYQPEAYVPQRDLFIEKDSAINEHIEQMRLSCTKSLLERRDVVIVASVSAIYGIGSPADYHQMVMTLRVGDKMGQRDVIAHLIRMQYTRNEMEFSRGHFRVRGDTIDVFPAEHSELAIRIELFDDEIEALSLFDPLTGQIRQKIPRFTVYPSSHYVTPRERVLAAADAIKEELRERVAFFVKEGKLVEAQRVEQRTRFDLEMLQEVGHCKGIENYTRHLSGAEPGDPPPTLVDYLPKDALMFLDESHVLIGQFGGMYNGDRARKTTLVEYGFRLPSALDNRPLKFAEFERKMRQAVFVSATPGQYEQDNAGQVVEQVVRPTGLVDPIVEVRPATHQVDDVLQEIRLRVEVNERVLITTLTKRMAEQLTDYLSDNGVKVRYLHSDVDTVERVEILRDLRLGAFDVLVGINLLREGLDIPEVSLVAILDADKEGFLRAERSLIQTIGRAARNLNGKAILYADRITESMRKAIGETERRRAKQMAFNEEHGITPRSVQKRIKDLIDGVYSEESGRDEAKLLAAAKVEDLSEKDLAKRIAQLEKQMLEHARNLEFEKAARLRDQLAQLREQAFGASGRDNIVPIDAVRKAGAVR</sequence>
<keyword evidence="4 13" id="KW-0547">Nucleotide-binding</keyword>
<dbReference type="InterPro" id="IPR001650">
    <property type="entry name" value="Helicase_C-like"/>
</dbReference>
<dbReference type="PROSITE" id="PS50151">
    <property type="entry name" value="UVR"/>
    <property type="match status" value="1"/>
</dbReference>
<dbReference type="InterPro" id="IPR041471">
    <property type="entry name" value="UvrB_inter"/>
</dbReference>
<evidence type="ECO:0000256" key="12">
    <source>
        <dbReference type="ARBA" id="ARBA00029504"/>
    </source>
</evidence>
<dbReference type="PANTHER" id="PTHR24029">
    <property type="entry name" value="UVRABC SYSTEM PROTEIN B"/>
    <property type="match status" value="1"/>
</dbReference>
<evidence type="ECO:0000256" key="13">
    <source>
        <dbReference type="HAMAP-Rule" id="MF_00204"/>
    </source>
</evidence>
<comment type="similarity">
    <text evidence="2 13 14">Belongs to the UvrB family.</text>
</comment>
<dbReference type="SMART" id="SM00490">
    <property type="entry name" value="HELICc"/>
    <property type="match status" value="1"/>
</dbReference>
<dbReference type="SUPFAM" id="SSF46600">
    <property type="entry name" value="C-terminal UvrC-binding domain of UvrB"/>
    <property type="match status" value="1"/>
</dbReference>
<dbReference type="InterPro" id="IPR014001">
    <property type="entry name" value="Helicase_ATP-bd"/>
</dbReference>
<dbReference type="InterPro" id="IPR027417">
    <property type="entry name" value="P-loop_NTPase"/>
</dbReference>
<dbReference type="InterPro" id="IPR036876">
    <property type="entry name" value="UVR_dom_sf"/>
</dbReference>
<dbReference type="Pfam" id="PF02151">
    <property type="entry name" value="UVR"/>
    <property type="match status" value="1"/>
</dbReference>
<feature type="region of interest" description="Disordered" evidence="16">
    <location>
        <begin position="1"/>
        <end position="20"/>
    </location>
</feature>
<dbReference type="Pfam" id="PF04851">
    <property type="entry name" value="ResIII"/>
    <property type="match status" value="1"/>
</dbReference>
<keyword evidence="3 13" id="KW-0963">Cytoplasm</keyword>
<evidence type="ECO:0000256" key="2">
    <source>
        <dbReference type="ARBA" id="ARBA00008533"/>
    </source>
</evidence>
<evidence type="ECO:0000256" key="11">
    <source>
        <dbReference type="ARBA" id="ARBA00026033"/>
    </source>
</evidence>
<accession>A0ABW7FIZ4</accession>
<evidence type="ECO:0000256" key="3">
    <source>
        <dbReference type="ARBA" id="ARBA00022490"/>
    </source>
</evidence>
<dbReference type="PROSITE" id="PS51192">
    <property type="entry name" value="HELICASE_ATP_BIND_1"/>
    <property type="match status" value="1"/>
</dbReference>
<evidence type="ECO:0000313" key="20">
    <source>
        <dbReference type="EMBL" id="MFG6441294.1"/>
    </source>
</evidence>
<comment type="caution">
    <text evidence="20">The sequence shown here is derived from an EMBL/GenBank/DDBJ whole genome shotgun (WGS) entry which is preliminary data.</text>
</comment>
<gene>
    <name evidence="13 20" type="primary">uvrB</name>
    <name evidence="20" type="ORF">ACG0Z3_11450</name>
</gene>
<keyword evidence="8 13" id="KW-0267">Excision nuclease</keyword>
<evidence type="ECO:0000256" key="9">
    <source>
        <dbReference type="ARBA" id="ARBA00023204"/>
    </source>
</evidence>
<dbReference type="SUPFAM" id="SSF52540">
    <property type="entry name" value="P-loop containing nucleoside triphosphate hydrolases"/>
    <property type="match status" value="2"/>
</dbReference>
<feature type="domain" description="Helicase C-terminal" evidence="19">
    <location>
        <begin position="455"/>
        <end position="621"/>
    </location>
</feature>
<evidence type="ECO:0000256" key="10">
    <source>
        <dbReference type="ARBA" id="ARBA00023236"/>
    </source>
</evidence>
<evidence type="ECO:0000256" key="15">
    <source>
        <dbReference type="SAM" id="Coils"/>
    </source>
</evidence>
<dbReference type="PROSITE" id="PS51194">
    <property type="entry name" value="HELICASE_CTER"/>
    <property type="match status" value="1"/>
</dbReference>
<dbReference type="PANTHER" id="PTHR24029:SF0">
    <property type="entry name" value="UVRABC SYSTEM PROTEIN B"/>
    <property type="match status" value="1"/>
</dbReference>
<evidence type="ECO:0000259" key="18">
    <source>
        <dbReference type="PROSITE" id="PS51192"/>
    </source>
</evidence>
<keyword evidence="15" id="KW-0175">Coiled coil</keyword>
<evidence type="ECO:0000313" key="21">
    <source>
        <dbReference type="Proteomes" id="UP001606301"/>
    </source>
</evidence>
<evidence type="ECO:0000256" key="8">
    <source>
        <dbReference type="ARBA" id="ARBA00022881"/>
    </source>
</evidence>
<dbReference type="Pfam" id="PF17757">
    <property type="entry name" value="UvrB_inter"/>
    <property type="match status" value="1"/>
</dbReference>
<keyword evidence="10 13" id="KW-0742">SOS response</keyword>
<dbReference type="Pfam" id="PF12344">
    <property type="entry name" value="UvrB"/>
    <property type="match status" value="1"/>
</dbReference>
<evidence type="ECO:0000256" key="4">
    <source>
        <dbReference type="ARBA" id="ARBA00022741"/>
    </source>
</evidence>
<evidence type="ECO:0000256" key="7">
    <source>
        <dbReference type="ARBA" id="ARBA00022840"/>
    </source>
</evidence>
<dbReference type="Gene3D" id="3.40.50.300">
    <property type="entry name" value="P-loop containing nucleotide triphosphate hydrolases"/>
    <property type="match status" value="3"/>
</dbReference>
<dbReference type="NCBIfam" id="TIGR00631">
    <property type="entry name" value="uvrb"/>
    <property type="match status" value="1"/>
</dbReference>
<dbReference type="InterPro" id="IPR004807">
    <property type="entry name" value="UvrB"/>
</dbReference>
<evidence type="ECO:0000256" key="16">
    <source>
        <dbReference type="SAM" id="MobiDB-lite"/>
    </source>
</evidence>
<keyword evidence="9 13" id="KW-0234">DNA repair</keyword>
<dbReference type="RefSeq" id="WP_394397619.1">
    <property type="nucleotide sequence ID" value="NZ_JBIGHW010000005.1"/>
</dbReference>
<keyword evidence="7 13" id="KW-0067">ATP-binding</keyword>
<dbReference type="CDD" id="cd17916">
    <property type="entry name" value="DEXHc_UvrB"/>
    <property type="match status" value="1"/>
</dbReference>
<keyword evidence="5 13" id="KW-0227">DNA damage</keyword>
<feature type="domain" description="UVR" evidence="17">
    <location>
        <begin position="651"/>
        <end position="686"/>
    </location>
</feature>
<feature type="binding site" evidence="13">
    <location>
        <begin position="64"/>
        <end position="71"/>
    </location>
    <ligand>
        <name>ATP</name>
        <dbReference type="ChEBI" id="CHEBI:30616"/>
    </ligand>
</feature>
<organism evidence="20 21">
    <name type="scientific">Pelomonas margarita</name>
    <dbReference type="NCBI Taxonomy" id="3299031"/>
    <lineage>
        <taxon>Bacteria</taxon>
        <taxon>Pseudomonadati</taxon>
        <taxon>Pseudomonadota</taxon>
        <taxon>Betaproteobacteria</taxon>
        <taxon>Burkholderiales</taxon>
        <taxon>Sphaerotilaceae</taxon>
        <taxon>Roseateles</taxon>
    </lineage>
</organism>
<evidence type="ECO:0000256" key="5">
    <source>
        <dbReference type="ARBA" id="ARBA00022763"/>
    </source>
</evidence>
<dbReference type="Proteomes" id="UP001606301">
    <property type="component" value="Unassembled WGS sequence"/>
</dbReference>
<dbReference type="NCBIfam" id="NF003673">
    <property type="entry name" value="PRK05298.1"/>
    <property type="match status" value="1"/>
</dbReference>
<feature type="domain" description="Helicase ATP-binding" evidence="18">
    <location>
        <begin position="51"/>
        <end position="185"/>
    </location>
</feature>
<feature type="short sequence motif" description="Beta-hairpin" evidence="13">
    <location>
        <begin position="117"/>
        <end position="140"/>
    </location>
</feature>
<comment type="subunit">
    <text evidence="11 13 14">Forms a heterotetramer with UvrA during the search for lesions. Interacts with UvrC in an incision complex.</text>
</comment>
<evidence type="ECO:0000259" key="19">
    <source>
        <dbReference type="PROSITE" id="PS51194"/>
    </source>
</evidence>
<evidence type="ECO:0000256" key="6">
    <source>
        <dbReference type="ARBA" id="ARBA00022769"/>
    </source>
</evidence>
<reference evidence="20 21" key="1">
    <citation type="submission" date="2024-08" db="EMBL/GenBank/DDBJ databases">
        <authorList>
            <person name="Lu H."/>
        </authorList>
    </citation>
    <scope>NUCLEOTIDE SEQUENCE [LARGE SCALE GENOMIC DNA]</scope>
    <source>
        <strain evidence="20 21">LKC17W</strain>
    </source>
</reference>
<dbReference type="Gene3D" id="6.10.140.240">
    <property type="match status" value="1"/>
</dbReference>
<dbReference type="EMBL" id="JBIGHW010000005">
    <property type="protein sequence ID" value="MFG6441294.1"/>
    <property type="molecule type" value="Genomic_DNA"/>
</dbReference>
<dbReference type="Gene3D" id="4.10.860.10">
    <property type="entry name" value="UVR domain"/>
    <property type="match status" value="1"/>
</dbReference>
<dbReference type="SMART" id="SM00487">
    <property type="entry name" value="DEXDc"/>
    <property type="match status" value="1"/>
</dbReference>
<comment type="domain">
    <text evidence="13">The beta-hairpin motif is involved in DNA binding.</text>
</comment>
<proteinExistence type="inferred from homology"/>
<dbReference type="InterPro" id="IPR024759">
    <property type="entry name" value="UvrB_YAD/RRR_dom"/>
</dbReference>
<feature type="coiled-coil region" evidence="15">
    <location>
        <begin position="647"/>
        <end position="686"/>
    </location>
</feature>
<comment type="function">
    <text evidence="13">The UvrABC repair system catalyzes the recognition and processing of DNA lesions. A damage recognition complex composed of 2 UvrA and 2 UvrB subunits scans DNA for abnormalities. Upon binding of the UvrA(2)B(2) complex to a putative damaged site, the DNA wraps around one UvrB monomer. DNA wrap is dependent on ATP binding by UvrB and probably causes local melting of the DNA helix, facilitating insertion of UvrB beta-hairpin between the DNA strands. Then UvrB probes one DNA strand for the presence of a lesion. If a lesion is found the UvrA subunits dissociate and the UvrB-DNA preincision complex is formed. This complex is subsequently bound by UvrC and the second UvrB is released. If no lesion is found, the DNA wraps around the other UvrB subunit that will check the other stand for damage.</text>
</comment>
<keyword evidence="6 13" id="KW-0228">DNA excision</keyword>
<dbReference type="CDD" id="cd18790">
    <property type="entry name" value="SF2_C_UvrB"/>
    <property type="match status" value="1"/>
</dbReference>
<dbReference type="InterPro" id="IPR006935">
    <property type="entry name" value="Helicase/UvrB_N"/>
</dbReference>
<evidence type="ECO:0000259" key="17">
    <source>
        <dbReference type="PROSITE" id="PS50151"/>
    </source>
</evidence>